<dbReference type="eggNOG" id="COG2205">
    <property type="taxonomic scope" value="Bacteria"/>
</dbReference>
<evidence type="ECO:0000259" key="9">
    <source>
        <dbReference type="PROSITE" id="PS50109"/>
    </source>
</evidence>
<dbReference type="RefSeq" id="WP_021759332.1">
    <property type="nucleotide sequence ID" value="NC_022444.1"/>
</dbReference>
<dbReference type="GO" id="GO:0005886">
    <property type="term" value="C:plasma membrane"/>
    <property type="evidence" value="ECO:0007669"/>
    <property type="project" value="TreeGrafter"/>
</dbReference>
<dbReference type="PROSITE" id="PS51257">
    <property type="entry name" value="PROKAR_LIPOPROTEIN"/>
    <property type="match status" value="1"/>
</dbReference>
<feature type="domain" description="PAC" evidence="11">
    <location>
        <begin position="681"/>
        <end position="733"/>
    </location>
</feature>
<dbReference type="Gene3D" id="1.10.287.130">
    <property type="match status" value="1"/>
</dbReference>
<evidence type="ECO:0000256" key="2">
    <source>
        <dbReference type="ARBA" id="ARBA00004370"/>
    </source>
</evidence>
<dbReference type="CDD" id="cd00082">
    <property type="entry name" value="HisKA"/>
    <property type="match status" value="1"/>
</dbReference>
<dbReference type="CDD" id="cd16922">
    <property type="entry name" value="HATPase_EvgS-ArcB-TorS-like"/>
    <property type="match status" value="1"/>
</dbReference>
<feature type="domain" description="Histidine kinase" evidence="9">
    <location>
        <begin position="769"/>
        <end position="1008"/>
    </location>
</feature>
<evidence type="ECO:0000313" key="14">
    <source>
        <dbReference type="Proteomes" id="UP000016587"/>
    </source>
</evidence>
<dbReference type="GO" id="GO:0009927">
    <property type="term" value="F:histidine phosphotransfer kinase activity"/>
    <property type="evidence" value="ECO:0007669"/>
    <property type="project" value="TreeGrafter"/>
</dbReference>
<feature type="domain" description="PAS" evidence="10">
    <location>
        <begin position="479"/>
        <end position="524"/>
    </location>
</feature>
<evidence type="ECO:0000259" key="10">
    <source>
        <dbReference type="PROSITE" id="PS50112"/>
    </source>
</evidence>
<keyword evidence="6" id="KW-0418">Kinase</keyword>
<keyword evidence="5" id="KW-0808">Transferase</keyword>
<dbReference type="EMBL" id="CP006585">
    <property type="protein sequence ID" value="AGW12648.1"/>
    <property type="molecule type" value="Genomic_DNA"/>
</dbReference>
<dbReference type="eggNOG" id="COG2202">
    <property type="taxonomic scope" value="Bacteria"/>
</dbReference>
<dbReference type="InterPro" id="IPR005467">
    <property type="entry name" value="His_kinase_dom"/>
</dbReference>
<dbReference type="EC" id="2.7.13.3" evidence="3"/>
<comment type="catalytic activity">
    <reaction evidence="1">
        <text>ATP + protein L-histidine = ADP + protein N-phospho-L-histidine.</text>
        <dbReference type="EC" id="2.7.13.3"/>
    </reaction>
</comment>
<dbReference type="PANTHER" id="PTHR43047:SF72">
    <property type="entry name" value="OSMOSENSING HISTIDINE PROTEIN KINASE SLN1"/>
    <property type="match status" value="1"/>
</dbReference>
<dbReference type="InterPro" id="IPR003594">
    <property type="entry name" value="HATPase_dom"/>
</dbReference>
<organism evidence="13 14">
    <name type="scientific">Megalodesulfovibrio gigas (strain ATCC 19364 / DSM 1382 / NCIMB 9332 / VKM B-1759)</name>
    <name type="common">Desulfovibrio gigas</name>
    <dbReference type="NCBI Taxonomy" id="1121448"/>
    <lineage>
        <taxon>Bacteria</taxon>
        <taxon>Pseudomonadati</taxon>
        <taxon>Thermodesulfobacteriota</taxon>
        <taxon>Desulfovibrionia</taxon>
        <taxon>Desulfovibrionales</taxon>
        <taxon>Desulfovibrionaceae</taxon>
        <taxon>Megalodesulfovibrio</taxon>
    </lineage>
</organism>
<dbReference type="InterPro" id="IPR036097">
    <property type="entry name" value="HisK_dim/P_sf"/>
</dbReference>
<dbReference type="FunFam" id="3.30.565.10:FF:000006">
    <property type="entry name" value="Sensor histidine kinase WalK"/>
    <property type="match status" value="1"/>
</dbReference>
<dbReference type="Pfam" id="PF13426">
    <property type="entry name" value="PAS_9"/>
    <property type="match status" value="1"/>
</dbReference>
<dbReference type="Proteomes" id="UP000016587">
    <property type="component" value="Chromosome"/>
</dbReference>
<dbReference type="GO" id="GO:0000155">
    <property type="term" value="F:phosphorelay sensor kinase activity"/>
    <property type="evidence" value="ECO:0007669"/>
    <property type="project" value="InterPro"/>
</dbReference>
<dbReference type="HOGENOM" id="CLU_330850_0_0_7"/>
<feature type="domain" description="PAS" evidence="10">
    <location>
        <begin position="352"/>
        <end position="389"/>
    </location>
</feature>
<sequence length="1018" mass="111672">MSSPRLSSIVEKTIAARLRVPVLAFGLLLGCLLGAMQYRTVSQHNLELSAAMSQYVEQYLGNAEGVLQALALQASRSDEAAVAQAMQAMLQAVPLFERLVRLDAQGVVLSGAPPEGLLLPQPGRQLEASARVRVATRPRVSPATGNLVVEVECSIPGGGAMVGALSLEALTGSMRSLVTGGDDLLLLTDEAGAVMVQPPGLQGPGEDNIGHWPAFQRAKTGEGSIMLQRMEGGFCLTVARELSHSGWVLLVSRPLVALLRPAVLALAVYLASVALLYVVLRAVIRQEMVRRVTAPLQAFAEAIRALGVAPSARQTDSLQQGPWTFEELAGLAEAVARMAQRVQERETALRESETRYRTMYENAIEGIFRVNPQGVMLDCNPAMARMFGYVDEADVLRSVPTVALAYADLEHRAIILESLYKEGQITGHELPMLRKDGSSIWVMVNAVAVYDEAGALECIEGMLTDITPRKRTEAELEASQEFFRTVFEGIHDGLVVQDADSGRILDVNKRACEMFGYSYQGMLGLDVQQISLGEPPYSLQEAWGHLCRAREQGAYSFEWLSRRKSGELFWSDVTLSFATFAGAARYIATIRDISERKHMELARREAEARYRALVHNAPVGIFSSSLEGLLLSANPEMARMLGYATPEELQAEVLDLGANVYVDARDRVGILDRLMQHGSVHSHEVRFKRKDGSWFWCSLTARLVRNEEGAPLHIEGFQMDVTSRKDVEAAGEQLREQLEQLVAERTKELRQANARLLELDRLKTSFLSSASHELRTPLTSILGFAKLTGKMFRRHFLAGEEAAGVRQHGERIAGNLEIIAKEGARLSRLVNDLLDINAIESGMMAWRDTDVDLRDVLEQAVASARGMLPASGRVRLDTRFPEALPPLRIDHDKILQVLQNLLNNAVKFTMAGEIRVEARLQAGPAETAAVVEIRVEDTGQGIPAASLETIFEKFYQIVPEGRDEEKPRGTGLGLAICKEIVEHYGGRIWAESIPGAGSTFIVQLPVQRELVCLLPPAG</sequence>
<dbReference type="InterPro" id="IPR000014">
    <property type="entry name" value="PAS"/>
</dbReference>
<evidence type="ECO:0000256" key="8">
    <source>
        <dbReference type="SAM" id="Phobius"/>
    </source>
</evidence>
<dbReference type="SUPFAM" id="SSF55874">
    <property type="entry name" value="ATPase domain of HSP90 chaperone/DNA topoisomerase II/histidine kinase"/>
    <property type="match status" value="1"/>
</dbReference>
<dbReference type="PROSITE" id="PS50885">
    <property type="entry name" value="HAMP"/>
    <property type="match status" value="1"/>
</dbReference>
<dbReference type="SMART" id="SM00388">
    <property type="entry name" value="HisKA"/>
    <property type="match status" value="1"/>
</dbReference>
<evidence type="ECO:0000256" key="6">
    <source>
        <dbReference type="ARBA" id="ARBA00022777"/>
    </source>
</evidence>
<dbReference type="InterPro" id="IPR036890">
    <property type="entry name" value="HATPase_C_sf"/>
</dbReference>
<dbReference type="Pfam" id="PF00512">
    <property type="entry name" value="HisKA"/>
    <property type="match status" value="1"/>
</dbReference>
<dbReference type="STRING" id="1121448.DGI_0748"/>
<dbReference type="SUPFAM" id="SSF55785">
    <property type="entry name" value="PYP-like sensor domain (PAS domain)"/>
    <property type="match status" value="3"/>
</dbReference>
<feature type="transmembrane region" description="Helical" evidence="8">
    <location>
        <begin position="258"/>
        <end position="280"/>
    </location>
</feature>
<feature type="domain" description="PAC" evidence="11">
    <location>
        <begin position="555"/>
        <end position="605"/>
    </location>
</feature>
<dbReference type="NCBIfam" id="TIGR00229">
    <property type="entry name" value="sensory_box"/>
    <property type="match status" value="3"/>
</dbReference>
<dbReference type="OrthoDB" id="5409807at2"/>
<dbReference type="InterPro" id="IPR035965">
    <property type="entry name" value="PAS-like_dom_sf"/>
</dbReference>
<name>T2G8P4_MEGG1</name>
<dbReference type="Pfam" id="PF02518">
    <property type="entry name" value="HATPase_c"/>
    <property type="match status" value="1"/>
</dbReference>
<comment type="subcellular location">
    <subcellularLocation>
        <location evidence="2">Membrane</location>
    </subcellularLocation>
</comment>
<keyword evidence="8" id="KW-0472">Membrane</keyword>
<dbReference type="SUPFAM" id="SSF47384">
    <property type="entry name" value="Homodimeric domain of signal transducing histidine kinase"/>
    <property type="match status" value="1"/>
</dbReference>
<evidence type="ECO:0000256" key="4">
    <source>
        <dbReference type="ARBA" id="ARBA00022553"/>
    </source>
</evidence>
<dbReference type="SMART" id="SM00086">
    <property type="entry name" value="PAC"/>
    <property type="match status" value="3"/>
</dbReference>
<dbReference type="InterPro" id="IPR000700">
    <property type="entry name" value="PAS-assoc_C"/>
</dbReference>
<keyword evidence="4" id="KW-0597">Phosphoprotein</keyword>
<dbReference type="PROSITE" id="PS50112">
    <property type="entry name" value="PAS"/>
    <property type="match status" value="3"/>
</dbReference>
<reference evidence="14" key="2">
    <citation type="submission" date="2013-07" db="EMBL/GenBank/DDBJ databases">
        <authorList>
            <person name="Morais-Silva F.O."/>
            <person name="Rezende A.M."/>
            <person name="Pimentel C."/>
            <person name="Resende D.M."/>
            <person name="Santos C.I."/>
            <person name="Clemente C."/>
            <person name="de Oliveira L.M."/>
            <person name="da Silva S.M."/>
            <person name="Costa D.A."/>
            <person name="Varela-Raposo A."/>
            <person name="Horacio E.C.A."/>
            <person name="Matos M."/>
            <person name="Flores O."/>
            <person name="Ruiz J.C."/>
            <person name="Rodrigues-Pousada C."/>
        </authorList>
    </citation>
    <scope>NUCLEOTIDE SEQUENCE [LARGE SCALE GENOMIC DNA]</scope>
    <source>
        <strain evidence="14">ATCC 19364 / DSM 1382 / NCIMB 9332 / VKM B-1759</strain>
    </source>
</reference>
<keyword evidence="7" id="KW-0175">Coiled coil</keyword>
<evidence type="ECO:0000256" key="3">
    <source>
        <dbReference type="ARBA" id="ARBA00012438"/>
    </source>
</evidence>
<dbReference type="KEGG" id="dgg:DGI_0748"/>
<dbReference type="InterPro" id="IPR003661">
    <property type="entry name" value="HisK_dim/P_dom"/>
</dbReference>
<dbReference type="CDD" id="cd00130">
    <property type="entry name" value="PAS"/>
    <property type="match status" value="3"/>
</dbReference>
<evidence type="ECO:0000259" key="11">
    <source>
        <dbReference type="PROSITE" id="PS50113"/>
    </source>
</evidence>
<keyword evidence="8" id="KW-0812">Transmembrane</keyword>
<keyword evidence="8" id="KW-1133">Transmembrane helix</keyword>
<dbReference type="AlphaFoldDB" id="T2G8P4"/>
<dbReference type="Gene3D" id="3.30.565.10">
    <property type="entry name" value="Histidine kinase-like ATPase, C-terminal domain"/>
    <property type="match status" value="1"/>
</dbReference>
<evidence type="ECO:0000256" key="7">
    <source>
        <dbReference type="SAM" id="Coils"/>
    </source>
</evidence>
<dbReference type="PROSITE" id="PS50113">
    <property type="entry name" value="PAC"/>
    <property type="match status" value="3"/>
</dbReference>
<dbReference type="Pfam" id="PF00989">
    <property type="entry name" value="PAS"/>
    <property type="match status" value="2"/>
</dbReference>
<feature type="coiled-coil region" evidence="7">
    <location>
        <begin position="724"/>
        <end position="755"/>
    </location>
</feature>
<gene>
    <name evidence="13" type="ORF">DGI_0748</name>
</gene>
<protein>
    <recommendedName>
        <fullName evidence="3">histidine kinase</fullName>
        <ecNumber evidence="3">2.7.13.3</ecNumber>
    </recommendedName>
</protein>
<reference evidence="13 14" key="1">
    <citation type="journal article" date="2013" name="J. Bacteriol.">
        <title>Roles of HynAB and Ech, the only two hydrogenases found in the model sulfate reducer Desulfovibrio gigas.</title>
        <authorList>
            <person name="Morais-Silva F.O."/>
            <person name="Santos C.I."/>
            <person name="Rodrigues R."/>
            <person name="Pereira I.A."/>
            <person name="Rodrigues-Pousada C."/>
        </authorList>
    </citation>
    <scope>NUCLEOTIDE SEQUENCE [LARGE SCALE GENOMIC DNA]</scope>
    <source>
        <strain evidence="14">ATCC 19364 / DSM 1382 / NCIMB 9332 / VKM B-1759</strain>
    </source>
</reference>
<evidence type="ECO:0000256" key="1">
    <source>
        <dbReference type="ARBA" id="ARBA00000085"/>
    </source>
</evidence>
<dbReference type="InterPro" id="IPR004358">
    <property type="entry name" value="Sig_transdc_His_kin-like_C"/>
</dbReference>
<keyword evidence="14" id="KW-1185">Reference proteome</keyword>
<feature type="domain" description="PAC" evidence="11">
    <location>
        <begin position="426"/>
        <end position="478"/>
    </location>
</feature>
<dbReference type="PRINTS" id="PR00344">
    <property type="entry name" value="BCTRLSENSOR"/>
</dbReference>
<accession>T2G8P4</accession>
<dbReference type="PROSITE" id="PS50109">
    <property type="entry name" value="HIS_KIN"/>
    <property type="match status" value="1"/>
</dbReference>
<feature type="domain" description="PAS" evidence="10">
    <location>
        <begin position="606"/>
        <end position="647"/>
    </location>
</feature>
<dbReference type="Gene3D" id="3.30.450.20">
    <property type="entry name" value="PAS domain"/>
    <property type="match status" value="4"/>
</dbReference>
<dbReference type="PANTHER" id="PTHR43047">
    <property type="entry name" value="TWO-COMPONENT HISTIDINE PROTEIN KINASE"/>
    <property type="match status" value="1"/>
</dbReference>
<dbReference type="GO" id="GO:0006355">
    <property type="term" value="P:regulation of DNA-templated transcription"/>
    <property type="evidence" value="ECO:0007669"/>
    <property type="project" value="InterPro"/>
</dbReference>
<proteinExistence type="predicted"/>
<evidence type="ECO:0000256" key="5">
    <source>
        <dbReference type="ARBA" id="ARBA00022679"/>
    </source>
</evidence>
<dbReference type="InterPro" id="IPR003660">
    <property type="entry name" value="HAMP_dom"/>
</dbReference>
<dbReference type="InterPro" id="IPR001610">
    <property type="entry name" value="PAC"/>
</dbReference>
<dbReference type="InterPro" id="IPR013767">
    <property type="entry name" value="PAS_fold"/>
</dbReference>
<dbReference type="PATRIC" id="fig|1121448.10.peg.753"/>
<dbReference type="SMART" id="SM00387">
    <property type="entry name" value="HATPase_c"/>
    <property type="match status" value="1"/>
</dbReference>
<feature type="domain" description="HAMP" evidence="12">
    <location>
        <begin position="290"/>
        <end position="347"/>
    </location>
</feature>
<dbReference type="SMART" id="SM00091">
    <property type="entry name" value="PAS"/>
    <property type="match status" value="3"/>
</dbReference>
<evidence type="ECO:0000259" key="12">
    <source>
        <dbReference type="PROSITE" id="PS50885"/>
    </source>
</evidence>
<evidence type="ECO:0000313" key="13">
    <source>
        <dbReference type="EMBL" id="AGW12648.1"/>
    </source>
</evidence>